<organism evidence="1 2">
    <name type="scientific">Pseudomonas phage phiPMW</name>
    <dbReference type="NCBI Taxonomy" id="1815582"/>
    <lineage>
        <taxon>Viruses</taxon>
        <taxon>Duplodnaviria</taxon>
        <taxon>Heunggongvirae</taxon>
        <taxon>Uroviricota</taxon>
        <taxon>Caudoviricetes</taxon>
        <taxon>Plaisancevirus</taxon>
        <taxon>Plaisancevirus PMW</taxon>
    </lineage>
</organism>
<gene>
    <name evidence="1" type="ORF">PMW_191</name>
</gene>
<name>A0A1S5R1N8_9CAUD</name>
<protein>
    <submittedName>
        <fullName evidence="1">Uncharacterized protein</fullName>
    </submittedName>
</protein>
<proteinExistence type="predicted"/>
<reference evidence="1 2" key="1">
    <citation type="submission" date="2016-03" db="EMBL/GenBank/DDBJ databases">
        <title>Characterization of pf16 and phiPMW: Two novel phages infecting Pseudomonas putida PpG1.</title>
        <authorList>
            <person name="Magill D.J."/>
            <person name="Krylov V.N."/>
            <person name="Allen C.C.R."/>
            <person name="McGrath J.W."/>
            <person name="Quinn J.P."/>
            <person name="Kulakov L.A."/>
        </authorList>
    </citation>
    <scope>NUCLEOTIDE SEQUENCE [LARGE SCALE GENOMIC DNA]</scope>
</reference>
<keyword evidence="2" id="KW-1185">Reference proteome</keyword>
<evidence type="ECO:0000313" key="1">
    <source>
        <dbReference type="EMBL" id="ANA49316.1"/>
    </source>
</evidence>
<dbReference type="Proteomes" id="UP000223738">
    <property type="component" value="Segment"/>
</dbReference>
<sequence>MAFRPLEVSDVIRIVDKTSDHWSRDALVVDVSPDNRLAMVKVFVNSDPFWIHQKGTILSDSVWTEEGARAPWWKDVNDEDTGQYPEYEACGDCECCMAHRHN</sequence>
<accession>A0A1S5R1N8</accession>
<dbReference type="EMBL" id="KU862660">
    <property type="protein sequence ID" value="ANA49316.1"/>
    <property type="molecule type" value="Genomic_DNA"/>
</dbReference>
<evidence type="ECO:0000313" key="2">
    <source>
        <dbReference type="Proteomes" id="UP000223738"/>
    </source>
</evidence>